<dbReference type="InterPro" id="IPR000086">
    <property type="entry name" value="NUDIX_hydrolase_dom"/>
</dbReference>
<dbReference type="EC" id="3.6.1.56" evidence="16"/>
<dbReference type="Proteomes" id="UP001633002">
    <property type="component" value="Unassembled WGS sequence"/>
</dbReference>
<evidence type="ECO:0000256" key="18">
    <source>
        <dbReference type="ARBA" id="ARBA00029673"/>
    </source>
</evidence>
<accession>A0ABD3I324</accession>
<evidence type="ECO:0000259" key="28">
    <source>
        <dbReference type="PROSITE" id="PS51462"/>
    </source>
</evidence>
<evidence type="ECO:0000256" key="6">
    <source>
        <dbReference type="ARBA" id="ARBA00022490"/>
    </source>
</evidence>
<protein>
    <recommendedName>
        <fullName evidence="17">Oxidized purine nucleoside triphosphate hydrolase</fullName>
        <ecNumber evidence="16">3.6.1.56</ecNumber>
    </recommendedName>
    <alternativeName>
        <fullName evidence="21">2-hydroxy-dATP diphosphatase</fullName>
    </alternativeName>
    <alternativeName>
        <fullName evidence="20">7,8-dihydro-8-oxoguanine triphosphatase</fullName>
    </alternativeName>
    <alternativeName>
        <fullName evidence="19">8-oxo-dGTPase</fullName>
    </alternativeName>
    <alternativeName>
        <fullName evidence="22">Methylated purine nucleoside triphosphate hydrolase</fullName>
    </alternativeName>
    <alternativeName>
        <fullName evidence="18">Nucleoside diphosphate-linked moiety X motif 1</fullName>
    </alternativeName>
</protein>
<keyword evidence="30" id="KW-1185">Reference proteome</keyword>
<evidence type="ECO:0000256" key="26">
    <source>
        <dbReference type="ARBA" id="ARBA00053094"/>
    </source>
</evidence>
<keyword evidence="8 27" id="KW-0378">Hydrolase</keyword>
<dbReference type="Pfam" id="PF00293">
    <property type="entry name" value="NUDIX"/>
    <property type="match status" value="1"/>
</dbReference>
<evidence type="ECO:0000256" key="14">
    <source>
        <dbReference type="ARBA" id="ARBA00024486"/>
    </source>
</evidence>
<evidence type="ECO:0000256" key="25">
    <source>
        <dbReference type="ARBA" id="ARBA00049032"/>
    </source>
</evidence>
<dbReference type="InterPro" id="IPR020476">
    <property type="entry name" value="Nudix_hydrolase"/>
</dbReference>
<comment type="function">
    <text evidence="26">Oxidized purine nucleoside triphosphate hydrolase which is a prominent sanitizer of the oxidized nucleotide pool. Catalyzes the hydrolysis of 2-oxo-dATP (2-hydroxy-dATP) into 2-oxo-dAMP. Also has a significant hydrolase activity toward 2-oxo-ATP, 8-oxo-dGTP and 8-oxo-dATP. Through the hydrolysis of oxidized purine nucleoside triphosphates, prevents their incorporation into DNA and the subsequent transversions A:T to C:G and G:C to T:A. Also catalyzes the hydrolysis of methylated purine nucleoside triphosphate preventing their integration into DNA. Through this antimutagenic activity protects cells from oxidative stress.</text>
</comment>
<dbReference type="PRINTS" id="PR00502">
    <property type="entry name" value="NUDIXFAMILY"/>
</dbReference>
<evidence type="ECO:0000256" key="27">
    <source>
        <dbReference type="RuleBase" id="RU003476"/>
    </source>
</evidence>
<reference evidence="29 30" key="1">
    <citation type="submission" date="2024-09" db="EMBL/GenBank/DDBJ databases">
        <title>Chromosome-scale assembly of Riccia sorocarpa.</title>
        <authorList>
            <person name="Paukszto L."/>
        </authorList>
    </citation>
    <scope>NUCLEOTIDE SEQUENCE [LARGE SCALE GENOMIC DNA]</scope>
    <source>
        <strain evidence="29">LP-2024</strain>
        <tissue evidence="29">Aerial parts of the thallus</tissue>
    </source>
</reference>
<dbReference type="SUPFAM" id="SSF55811">
    <property type="entry name" value="Nudix"/>
    <property type="match status" value="1"/>
</dbReference>
<evidence type="ECO:0000256" key="23">
    <source>
        <dbReference type="ARBA" id="ARBA00048002"/>
    </source>
</evidence>
<dbReference type="GO" id="GO:0005634">
    <property type="term" value="C:nucleus"/>
    <property type="evidence" value="ECO:0007669"/>
    <property type="project" value="UniProtKB-SubCell"/>
</dbReference>
<dbReference type="PANTHER" id="PTHR43758">
    <property type="entry name" value="7,8-DIHYDRO-8-OXOGUANINE TRIPHOSPHATASE"/>
    <property type="match status" value="1"/>
</dbReference>
<gene>
    <name evidence="29" type="ORF">R1sor_012189</name>
</gene>
<dbReference type="GO" id="GO:0005737">
    <property type="term" value="C:cytoplasm"/>
    <property type="evidence" value="ECO:0007669"/>
    <property type="project" value="UniProtKB-SubCell"/>
</dbReference>
<comment type="catalytic activity">
    <reaction evidence="12">
        <text>8-oxo-dATP + H2O = 8-oxo-dAMP + diphosphate + H(+)</text>
        <dbReference type="Rhea" id="RHEA:65396"/>
        <dbReference type="ChEBI" id="CHEBI:15377"/>
        <dbReference type="ChEBI" id="CHEBI:15378"/>
        <dbReference type="ChEBI" id="CHEBI:33019"/>
        <dbReference type="ChEBI" id="CHEBI:71361"/>
        <dbReference type="ChEBI" id="CHEBI:172871"/>
    </reaction>
    <physiologicalReaction direction="left-to-right" evidence="12">
        <dbReference type="Rhea" id="RHEA:65397"/>
    </physiologicalReaction>
</comment>
<evidence type="ECO:0000256" key="20">
    <source>
        <dbReference type="ARBA" id="ARBA00030682"/>
    </source>
</evidence>
<dbReference type="PANTHER" id="PTHR43758:SF2">
    <property type="entry name" value="OXIDIZED PURINE NUCLEOSIDE TRIPHOSPHATE HYDROLASE"/>
    <property type="match status" value="1"/>
</dbReference>
<keyword evidence="11" id="KW-0539">Nucleus</keyword>
<feature type="domain" description="Nudix hydrolase" evidence="28">
    <location>
        <begin position="99"/>
        <end position="225"/>
    </location>
</feature>
<organism evidence="29 30">
    <name type="scientific">Riccia sorocarpa</name>
    <dbReference type="NCBI Taxonomy" id="122646"/>
    <lineage>
        <taxon>Eukaryota</taxon>
        <taxon>Viridiplantae</taxon>
        <taxon>Streptophyta</taxon>
        <taxon>Embryophyta</taxon>
        <taxon>Marchantiophyta</taxon>
        <taxon>Marchantiopsida</taxon>
        <taxon>Marchantiidae</taxon>
        <taxon>Marchantiales</taxon>
        <taxon>Ricciaceae</taxon>
        <taxon>Riccia</taxon>
    </lineage>
</organism>
<comment type="catalytic activity">
    <reaction evidence="14">
        <text>8-oxo-dGTP + H2O = 8-oxo-dGMP + diphosphate + H(+)</text>
        <dbReference type="Rhea" id="RHEA:31575"/>
        <dbReference type="ChEBI" id="CHEBI:15377"/>
        <dbReference type="ChEBI" id="CHEBI:15378"/>
        <dbReference type="ChEBI" id="CHEBI:33019"/>
        <dbReference type="ChEBI" id="CHEBI:63224"/>
        <dbReference type="ChEBI" id="CHEBI:77896"/>
    </reaction>
    <physiologicalReaction direction="left-to-right" evidence="14">
        <dbReference type="Rhea" id="RHEA:31576"/>
    </physiologicalReaction>
</comment>
<evidence type="ECO:0000256" key="22">
    <source>
        <dbReference type="ARBA" id="ARBA00032071"/>
    </source>
</evidence>
<comment type="caution">
    <text evidence="29">The sequence shown here is derived from an EMBL/GenBank/DDBJ whole genome shotgun (WGS) entry which is preliminary data.</text>
</comment>
<dbReference type="InterPro" id="IPR003563">
    <property type="entry name" value="8ODP"/>
</dbReference>
<evidence type="ECO:0000256" key="1">
    <source>
        <dbReference type="ARBA" id="ARBA00001946"/>
    </source>
</evidence>
<name>A0ABD3I324_9MARC</name>
<evidence type="ECO:0000256" key="5">
    <source>
        <dbReference type="ARBA" id="ARBA00011245"/>
    </source>
</evidence>
<evidence type="ECO:0000256" key="19">
    <source>
        <dbReference type="ARBA" id="ARBA00030634"/>
    </source>
</evidence>
<evidence type="ECO:0000256" key="3">
    <source>
        <dbReference type="ARBA" id="ARBA00004496"/>
    </source>
</evidence>
<dbReference type="GO" id="GO:0046872">
    <property type="term" value="F:metal ion binding"/>
    <property type="evidence" value="ECO:0007669"/>
    <property type="project" value="UniProtKB-KW"/>
</dbReference>
<keyword evidence="10" id="KW-0694">RNA-binding</keyword>
<evidence type="ECO:0000256" key="4">
    <source>
        <dbReference type="ARBA" id="ARBA00005582"/>
    </source>
</evidence>
<evidence type="ECO:0000256" key="13">
    <source>
        <dbReference type="ARBA" id="ARBA00024459"/>
    </source>
</evidence>
<sequence>MRSFIKTFQTHGFYLAVGLWKYPQAHCTVSFRICWTPARNSRSPSSSFVWIGAIERDGIKRLVAKSERFLCTGQTMAIGSGEGTNQELVSTNLEETLPARKLLTLVIIHHEEKVLLGMKKRGFGKGYYNGFGGKVEKGETIEEAAARELEEESGVTATDMEKRGILTFHFDNDPVLWEVHVFYVTKFLGDPYETEEMAPSWFSVADIPYDTMWADDPLWYPLLLTGQRFKGDFFFTNTTTLTSHSIGVVESVS</sequence>
<keyword evidence="7" id="KW-0479">Metal-binding</keyword>
<evidence type="ECO:0000256" key="12">
    <source>
        <dbReference type="ARBA" id="ARBA00024448"/>
    </source>
</evidence>
<evidence type="ECO:0000256" key="15">
    <source>
        <dbReference type="ARBA" id="ARBA00024596"/>
    </source>
</evidence>
<dbReference type="PROSITE" id="PS51462">
    <property type="entry name" value="NUDIX"/>
    <property type="match status" value="1"/>
</dbReference>
<evidence type="ECO:0000256" key="11">
    <source>
        <dbReference type="ARBA" id="ARBA00023242"/>
    </source>
</evidence>
<evidence type="ECO:0000256" key="7">
    <source>
        <dbReference type="ARBA" id="ARBA00022723"/>
    </source>
</evidence>
<evidence type="ECO:0000256" key="24">
    <source>
        <dbReference type="ARBA" id="ARBA00048894"/>
    </source>
</evidence>
<evidence type="ECO:0000256" key="16">
    <source>
        <dbReference type="ARBA" id="ARBA00026103"/>
    </source>
</evidence>
<evidence type="ECO:0000256" key="10">
    <source>
        <dbReference type="ARBA" id="ARBA00022884"/>
    </source>
</evidence>
<comment type="subunit">
    <text evidence="5">Monomer.</text>
</comment>
<evidence type="ECO:0000256" key="9">
    <source>
        <dbReference type="ARBA" id="ARBA00022842"/>
    </source>
</evidence>
<comment type="catalytic activity">
    <reaction evidence="23">
        <text>N(6)-methyl-ATP + H2O = N(6)-methyl-AMP + diphosphate + H(+)</text>
        <dbReference type="Rhea" id="RHEA:67608"/>
        <dbReference type="ChEBI" id="CHEBI:15377"/>
        <dbReference type="ChEBI" id="CHEBI:15378"/>
        <dbReference type="ChEBI" id="CHEBI:33019"/>
        <dbReference type="ChEBI" id="CHEBI:144842"/>
        <dbReference type="ChEBI" id="CHEBI:172873"/>
    </reaction>
    <physiologicalReaction direction="left-to-right" evidence="23">
        <dbReference type="Rhea" id="RHEA:67609"/>
    </physiologicalReaction>
</comment>
<dbReference type="Gene3D" id="3.90.79.10">
    <property type="entry name" value="Nucleoside Triphosphate Pyrophosphohydrolase"/>
    <property type="match status" value="1"/>
</dbReference>
<comment type="catalytic activity">
    <reaction evidence="24">
        <text>O(6)-methyl-dGTP + H2O = O(6)-methyl-dGMP + diphosphate + H(+)</text>
        <dbReference type="Rhea" id="RHEA:67600"/>
        <dbReference type="ChEBI" id="CHEBI:15377"/>
        <dbReference type="ChEBI" id="CHEBI:15378"/>
        <dbReference type="ChEBI" id="CHEBI:33019"/>
        <dbReference type="ChEBI" id="CHEBI:169974"/>
        <dbReference type="ChEBI" id="CHEBI:169975"/>
    </reaction>
    <physiologicalReaction direction="left-to-right" evidence="24">
        <dbReference type="Rhea" id="RHEA:67601"/>
    </physiologicalReaction>
</comment>
<comment type="similarity">
    <text evidence="4 27">Belongs to the Nudix hydrolase family.</text>
</comment>
<evidence type="ECO:0000256" key="17">
    <source>
        <dbReference type="ARBA" id="ARBA00026218"/>
    </source>
</evidence>
<comment type="catalytic activity">
    <reaction evidence="13">
        <text>2-oxo-dATP + H2O = 2-oxo-dAMP + diphosphate + H(+)</text>
        <dbReference type="Rhea" id="RHEA:31583"/>
        <dbReference type="ChEBI" id="CHEBI:15377"/>
        <dbReference type="ChEBI" id="CHEBI:15378"/>
        <dbReference type="ChEBI" id="CHEBI:33019"/>
        <dbReference type="ChEBI" id="CHEBI:63212"/>
        <dbReference type="ChEBI" id="CHEBI:77897"/>
        <dbReference type="EC" id="3.6.1.56"/>
    </reaction>
    <physiologicalReaction direction="left-to-right" evidence="13">
        <dbReference type="Rhea" id="RHEA:31584"/>
    </physiologicalReaction>
</comment>
<dbReference type="InterPro" id="IPR015797">
    <property type="entry name" value="NUDIX_hydrolase-like_dom_sf"/>
</dbReference>
<evidence type="ECO:0000256" key="2">
    <source>
        <dbReference type="ARBA" id="ARBA00004123"/>
    </source>
</evidence>
<comment type="cofactor">
    <cofactor evidence="1">
        <name>Mg(2+)</name>
        <dbReference type="ChEBI" id="CHEBI:18420"/>
    </cofactor>
</comment>
<dbReference type="EMBL" id="JBJQOH010000002">
    <property type="protein sequence ID" value="KAL3698113.1"/>
    <property type="molecule type" value="Genomic_DNA"/>
</dbReference>
<dbReference type="CDD" id="cd03427">
    <property type="entry name" value="NUDIX_MTH1_Nudt1"/>
    <property type="match status" value="1"/>
</dbReference>
<dbReference type="AlphaFoldDB" id="A0ABD3I324"/>
<proteinExistence type="inferred from homology"/>
<comment type="catalytic activity">
    <reaction evidence="25">
        <text>N(6)-methyl-dATP + H2O = N(6)-methyl-dAMP + diphosphate + H(+)</text>
        <dbReference type="Rhea" id="RHEA:67604"/>
        <dbReference type="ChEBI" id="CHEBI:15377"/>
        <dbReference type="ChEBI" id="CHEBI:15378"/>
        <dbReference type="ChEBI" id="CHEBI:33019"/>
        <dbReference type="ChEBI" id="CHEBI:169976"/>
        <dbReference type="ChEBI" id="CHEBI:172872"/>
    </reaction>
    <physiologicalReaction direction="left-to-right" evidence="25">
        <dbReference type="Rhea" id="RHEA:67605"/>
    </physiologicalReaction>
</comment>
<evidence type="ECO:0000256" key="8">
    <source>
        <dbReference type="ARBA" id="ARBA00022801"/>
    </source>
</evidence>
<dbReference type="InterPro" id="IPR020084">
    <property type="entry name" value="NUDIX_hydrolase_CS"/>
</dbReference>
<dbReference type="PROSITE" id="PS00893">
    <property type="entry name" value="NUDIX_BOX"/>
    <property type="match status" value="1"/>
</dbReference>
<dbReference type="PRINTS" id="PR01403">
    <property type="entry name" value="8OXTPHPHTASE"/>
</dbReference>
<keyword evidence="9" id="KW-0460">Magnesium</keyword>
<dbReference type="GO" id="GO:0008828">
    <property type="term" value="F:dATP diphosphatase activity"/>
    <property type="evidence" value="ECO:0007669"/>
    <property type="project" value="UniProtKB-EC"/>
</dbReference>
<comment type="catalytic activity">
    <reaction evidence="15">
        <text>2-oxo-ATP + H2O = 2-oxo-AMP + diphosphate + H(+)</text>
        <dbReference type="Rhea" id="RHEA:67392"/>
        <dbReference type="ChEBI" id="CHEBI:15377"/>
        <dbReference type="ChEBI" id="CHEBI:15378"/>
        <dbReference type="ChEBI" id="CHEBI:33019"/>
        <dbReference type="ChEBI" id="CHEBI:71395"/>
        <dbReference type="ChEBI" id="CHEBI:172878"/>
    </reaction>
    <physiologicalReaction direction="left-to-right" evidence="15">
        <dbReference type="Rhea" id="RHEA:67393"/>
    </physiologicalReaction>
</comment>
<dbReference type="GO" id="GO:0003723">
    <property type="term" value="F:RNA binding"/>
    <property type="evidence" value="ECO:0007669"/>
    <property type="project" value="UniProtKB-KW"/>
</dbReference>
<evidence type="ECO:0000313" key="29">
    <source>
        <dbReference type="EMBL" id="KAL3698113.1"/>
    </source>
</evidence>
<comment type="subcellular location">
    <subcellularLocation>
        <location evidence="3">Cytoplasm</location>
    </subcellularLocation>
    <subcellularLocation>
        <location evidence="2">Nucleus</location>
    </subcellularLocation>
</comment>
<keyword evidence="6" id="KW-0963">Cytoplasm</keyword>
<evidence type="ECO:0000313" key="30">
    <source>
        <dbReference type="Proteomes" id="UP001633002"/>
    </source>
</evidence>
<evidence type="ECO:0000256" key="21">
    <source>
        <dbReference type="ARBA" id="ARBA00031927"/>
    </source>
</evidence>